<keyword evidence="10" id="KW-1185">Reference proteome</keyword>
<dbReference type="Proteomes" id="UP000254258">
    <property type="component" value="Unassembled WGS sequence"/>
</dbReference>
<sequence>MARTVKPLTSTQVANAKPGTGKTPTRLYDGNGLYLEISPQGAKFWRMKYTLDKVERRMGLGAYPAVSLATARAEADKKRTLIAKGIDPVQQKRTDQNARIEAAGSTFELVAREWHAKMCATWKPSQAKTVMGRLEYNVFPFIGKLPVADVGKAHAMDIVNRIAKRNKPETERRVLSNLLQVLAYASKTLRIERVPFASVDIGISPVKKSSHAALTSPDEVVALMRAIHAYTGSGVVRYALQLAMLTAVRPGELRHAEWSEIDLDAARWMIPGDKMKGGADHLVPLSVQAIDILREVYAITGRGKYVFPSARTPNGSRAMSDNAILSALRRMDYTSDQMTGHGVRAIFRTLGDEVLGLRVEWLEMQLAHAVKDVHGTAYNRTKFLTERTAMMQTWADYLDSLRTGKPMAEADKLHQFKRTA</sequence>
<dbReference type="InterPro" id="IPR011010">
    <property type="entry name" value="DNA_brk_join_enz"/>
</dbReference>
<evidence type="ECO:0000313" key="9">
    <source>
        <dbReference type="EMBL" id="RDS79584.1"/>
    </source>
</evidence>
<dbReference type="PROSITE" id="PS51898">
    <property type="entry name" value="TYR_RECOMBINASE"/>
    <property type="match status" value="1"/>
</dbReference>
<dbReference type="InterPro" id="IPR010998">
    <property type="entry name" value="Integrase_recombinase_N"/>
</dbReference>
<evidence type="ECO:0000256" key="4">
    <source>
        <dbReference type="ARBA" id="ARBA00023172"/>
    </source>
</evidence>
<dbReference type="Pfam" id="PF22022">
    <property type="entry name" value="Phage_int_M"/>
    <property type="match status" value="1"/>
</dbReference>
<accession>A0A370WTX4</accession>
<dbReference type="InterPro" id="IPR044068">
    <property type="entry name" value="CB"/>
</dbReference>
<dbReference type="OrthoDB" id="9795573at2"/>
<dbReference type="PROSITE" id="PS51900">
    <property type="entry name" value="CB"/>
    <property type="match status" value="1"/>
</dbReference>
<evidence type="ECO:0000256" key="1">
    <source>
        <dbReference type="ARBA" id="ARBA00008857"/>
    </source>
</evidence>
<feature type="region of interest" description="Disordered" evidence="6">
    <location>
        <begin position="1"/>
        <end position="24"/>
    </location>
</feature>
<dbReference type="Gene3D" id="1.10.150.130">
    <property type="match status" value="1"/>
</dbReference>
<reference evidence="9 10" key="1">
    <citation type="submission" date="2018-07" db="EMBL/GenBank/DDBJ databases">
        <title>Dyella monticola sp. nov. and Dyella psychrodurans sp. nov. isolated from monsoon evergreen broad-leaved forest soil of Dinghu Mountain, China.</title>
        <authorList>
            <person name="Gao Z."/>
            <person name="Qiu L."/>
        </authorList>
    </citation>
    <scope>NUCLEOTIDE SEQUENCE [LARGE SCALE GENOMIC DNA]</scope>
    <source>
        <strain evidence="9 10">4G-K06</strain>
    </source>
</reference>
<evidence type="ECO:0000259" key="8">
    <source>
        <dbReference type="PROSITE" id="PS51900"/>
    </source>
</evidence>
<feature type="domain" description="Core-binding (CB)" evidence="8">
    <location>
        <begin position="105"/>
        <end position="186"/>
    </location>
</feature>
<evidence type="ECO:0000259" key="7">
    <source>
        <dbReference type="PROSITE" id="PS51898"/>
    </source>
</evidence>
<evidence type="ECO:0000313" key="10">
    <source>
        <dbReference type="Proteomes" id="UP000254258"/>
    </source>
</evidence>
<dbReference type="InterPro" id="IPR013762">
    <property type="entry name" value="Integrase-like_cat_sf"/>
</dbReference>
<proteinExistence type="inferred from homology"/>
<dbReference type="RefSeq" id="WP_115496861.1">
    <property type="nucleotide sequence ID" value="NZ_QRBE01000012.1"/>
</dbReference>
<keyword evidence="4" id="KW-0233">DNA recombination</keyword>
<evidence type="ECO:0000256" key="3">
    <source>
        <dbReference type="ARBA" id="ARBA00023125"/>
    </source>
</evidence>
<dbReference type="InterPro" id="IPR025166">
    <property type="entry name" value="Integrase_DNA_bind_dom"/>
</dbReference>
<evidence type="ECO:0000256" key="6">
    <source>
        <dbReference type="SAM" id="MobiDB-lite"/>
    </source>
</evidence>
<dbReference type="CDD" id="cd00801">
    <property type="entry name" value="INT_P4_C"/>
    <property type="match status" value="1"/>
</dbReference>
<evidence type="ECO:0000256" key="5">
    <source>
        <dbReference type="PROSITE-ProRule" id="PRU01248"/>
    </source>
</evidence>
<dbReference type="InterPro" id="IPR038488">
    <property type="entry name" value="Integrase_DNA-bd_sf"/>
</dbReference>
<dbReference type="InterPro" id="IPR050808">
    <property type="entry name" value="Phage_Integrase"/>
</dbReference>
<feature type="domain" description="Tyr recombinase" evidence="7">
    <location>
        <begin position="210"/>
        <end position="391"/>
    </location>
</feature>
<dbReference type="EMBL" id="QRBE01000012">
    <property type="protein sequence ID" value="RDS79584.1"/>
    <property type="molecule type" value="Genomic_DNA"/>
</dbReference>
<dbReference type="Gene3D" id="1.10.443.10">
    <property type="entry name" value="Intergrase catalytic core"/>
    <property type="match status" value="1"/>
</dbReference>
<dbReference type="SUPFAM" id="SSF56349">
    <property type="entry name" value="DNA breaking-rejoining enzymes"/>
    <property type="match status" value="1"/>
</dbReference>
<protein>
    <submittedName>
        <fullName evidence="9">DUF4102 domain-containing protein</fullName>
    </submittedName>
</protein>
<comment type="caution">
    <text evidence="9">The sequence shown here is derived from an EMBL/GenBank/DDBJ whole genome shotgun (WGS) entry which is preliminary data.</text>
</comment>
<dbReference type="GO" id="GO:0015074">
    <property type="term" value="P:DNA integration"/>
    <property type="evidence" value="ECO:0007669"/>
    <property type="project" value="UniProtKB-KW"/>
</dbReference>
<dbReference type="GO" id="GO:0006310">
    <property type="term" value="P:DNA recombination"/>
    <property type="evidence" value="ECO:0007669"/>
    <property type="project" value="UniProtKB-KW"/>
</dbReference>
<dbReference type="InterPro" id="IPR053876">
    <property type="entry name" value="Phage_int_M"/>
</dbReference>
<dbReference type="PANTHER" id="PTHR30629:SF2">
    <property type="entry name" value="PROPHAGE INTEGRASE INTS-RELATED"/>
    <property type="match status" value="1"/>
</dbReference>
<dbReference type="Gene3D" id="3.30.160.390">
    <property type="entry name" value="Integrase, DNA-binding domain"/>
    <property type="match status" value="1"/>
</dbReference>
<keyword evidence="2" id="KW-0229">DNA integration</keyword>
<gene>
    <name evidence="9" type="ORF">DWU98_17495</name>
</gene>
<evidence type="ECO:0000256" key="2">
    <source>
        <dbReference type="ARBA" id="ARBA00022908"/>
    </source>
</evidence>
<dbReference type="Pfam" id="PF00589">
    <property type="entry name" value="Phage_integrase"/>
    <property type="match status" value="1"/>
</dbReference>
<name>A0A370WTX4_9GAMM</name>
<dbReference type="InterPro" id="IPR002104">
    <property type="entry name" value="Integrase_catalytic"/>
</dbReference>
<dbReference type="PANTHER" id="PTHR30629">
    <property type="entry name" value="PROPHAGE INTEGRASE"/>
    <property type="match status" value="1"/>
</dbReference>
<keyword evidence="3 5" id="KW-0238">DNA-binding</keyword>
<dbReference type="AlphaFoldDB" id="A0A370WTX4"/>
<comment type="similarity">
    <text evidence="1">Belongs to the 'phage' integrase family.</text>
</comment>
<organism evidence="9 10">
    <name type="scientific">Dyella monticola</name>
    <dbReference type="NCBI Taxonomy" id="1927958"/>
    <lineage>
        <taxon>Bacteria</taxon>
        <taxon>Pseudomonadati</taxon>
        <taxon>Pseudomonadota</taxon>
        <taxon>Gammaproteobacteria</taxon>
        <taxon>Lysobacterales</taxon>
        <taxon>Rhodanobacteraceae</taxon>
        <taxon>Dyella</taxon>
    </lineage>
</organism>
<dbReference type="GO" id="GO:0003677">
    <property type="term" value="F:DNA binding"/>
    <property type="evidence" value="ECO:0007669"/>
    <property type="project" value="UniProtKB-UniRule"/>
</dbReference>
<dbReference type="Pfam" id="PF13356">
    <property type="entry name" value="Arm-DNA-bind_3"/>
    <property type="match status" value="1"/>
</dbReference>